<comment type="caution">
    <text evidence="2">The sequence shown here is derived from an EMBL/GenBank/DDBJ whole genome shotgun (WGS) entry which is preliminary data.</text>
</comment>
<evidence type="ECO:0008006" key="3">
    <source>
        <dbReference type="Google" id="ProtNLM"/>
    </source>
</evidence>
<dbReference type="EMBL" id="LAZR01000014">
    <property type="protein sequence ID" value="KKO06821.1"/>
    <property type="molecule type" value="Genomic_DNA"/>
</dbReference>
<organism evidence="2">
    <name type="scientific">marine sediment metagenome</name>
    <dbReference type="NCBI Taxonomy" id="412755"/>
    <lineage>
        <taxon>unclassified sequences</taxon>
        <taxon>metagenomes</taxon>
        <taxon>ecological metagenomes</taxon>
    </lineage>
</organism>
<sequence length="279" mass="30874">MNDRERRKAFNQERKAVVTEFEELSAATLLMINRILNEAREQIKFLLRISPTDYNLWLLGELESQIKVILNQVSSQSAAAAQSALSNAWSLGELLTDRPLQAAGLTIAGVAPAIDTRQLAALQHVTTRKIDGVTRIMADKIDTQLGMVMMGVQPADMAITVITNILDEGDRSRALGILRTEISRANSIASDLRKRSAATVLPGMQKQWRRSARKDPRETHTYADGQVQDLDKPFIIGGIEMMHPHDPKAPIGEVINCGCMSLPYMKSWQMSAPGKRAVT</sequence>
<evidence type="ECO:0000256" key="1">
    <source>
        <dbReference type="SAM" id="MobiDB-lite"/>
    </source>
</evidence>
<proteinExistence type="predicted"/>
<accession>A0A0F9VP08</accession>
<dbReference type="AlphaFoldDB" id="A0A0F9VP08"/>
<reference evidence="2" key="1">
    <citation type="journal article" date="2015" name="Nature">
        <title>Complex archaea that bridge the gap between prokaryotes and eukaryotes.</title>
        <authorList>
            <person name="Spang A."/>
            <person name="Saw J.H."/>
            <person name="Jorgensen S.L."/>
            <person name="Zaremba-Niedzwiedzka K."/>
            <person name="Martijn J."/>
            <person name="Lind A.E."/>
            <person name="van Eijk R."/>
            <person name="Schleper C."/>
            <person name="Guy L."/>
            <person name="Ettema T.J."/>
        </authorList>
    </citation>
    <scope>NUCLEOTIDE SEQUENCE</scope>
</reference>
<gene>
    <name evidence="2" type="ORF">LCGC14_0060050</name>
</gene>
<feature type="region of interest" description="Disordered" evidence="1">
    <location>
        <begin position="205"/>
        <end position="224"/>
    </location>
</feature>
<evidence type="ECO:0000313" key="2">
    <source>
        <dbReference type="EMBL" id="KKO06821.1"/>
    </source>
</evidence>
<name>A0A0F9VP08_9ZZZZ</name>
<protein>
    <recommendedName>
        <fullName evidence="3">Phage head morphogenesis domain-containing protein</fullName>
    </recommendedName>
</protein>